<evidence type="ECO:0000256" key="2">
    <source>
        <dbReference type="SAM" id="SignalP"/>
    </source>
</evidence>
<feature type="chain" id="PRO_5040741916" description="SGNH hydrolase-type esterase domain-containing protein" evidence="2">
    <location>
        <begin position="29"/>
        <end position="1462"/>
    </location>
</feature>
<gene>
    <name evidence="5" type="ORF">PEGY_LOCUS6482</name>
</gene>
<protein>
    <recommendedName>
        <fullName evidence="7">SGNH hydrolase-type esterase domain-containing protein</fullName>
    </recommendedName>
</protein>
<dbReference type="PANTHER" id="PTHR37981:SF1">
    <property type="entry name" value="SGNH HYDROLASE-TYPE ESTERASE DOMAIN-CONTAINING PROTEIN"/>
    <property type="match status" value="1"/>
</dbReference>
<evidence type="ECO:0000259" key="3">
    <source>
        <dbReference type="Pfam" id="PF13472"/>
    </source>
</evidence>
<dbReference type="InterPro" id="IPR037460">
    <property type="entry name" value="SEST-like"/>
</dbReference>
<dbReference type="Pfam" id="PF13472">
    <property type="entry name" value="Lipase_GDSL_2"/>
    <property type="match status" value="2"/>
</dbReference>
<dbReference type="SUPFAM" id="SSF52266">
    <property type="entry name" value="SGNH hydrolase"/>
    <property type="match status" value="2"/>
</dbReference>
<dbReference type="PANTHER" id="PTHR37981">
    <property type="entry name" value="LIPASE 2"/>
    <property type="match status" value="1"/>
</dbReference>
<dbReference type="Proteomes" id="UP001154252">
    <property type="component" value="Unassembled WGS sequence"/>
</dbReference>
<name>A0A9W4KC08_9EURO</name>
<dbReference type="InterPro" id="IPR013517">
    <property type="entry name" value="FG-GAP"/>
</dbReference>
<dbReference type="SUPFAM" id="SSF69318">
    <property type="entry name" value="Integrin alpha N-terminal domain"/>
    <property type="match status" value="1"/>
</dbReference>
<feature type="domain" description="SGNH hydrolase-type esterase" evidence="3">
    <location>
        <begin position="1078"/>
        <end position="1307"/>
    </location>
</feature>
<dbReference type="OrthoDB" id="6123at2759"/>
<dbReference type="CDD" id="cd01823">
    <property type="entry name" value="SEST_like"/>
    <property type="match status" value="1"/>
</dbReference>
<dbReference type="Gene3D" id="3.40.390.10">
    <property type="entry name" value="Collagenase (Catalytic Domain)"/>
    <property type="match status" value="1"/>
</dbReference>
<comment type="caution">
    <text evidence="5">The sequence shown here is derived from an EMBL/GenBank/DDBJ whole genome shotgun (WGS) entry which is preliminary data.</text>
</comment>
<evidence type="ECO:0000313" key="5">
    <source>
        <dbReference type="EMBL" id="CAG8901464.1"/>
    </source>
</evidence>
<proteinExistence type="predicted"/>
<feature type="signal peptide" evidence="2">
    <location>
        <begin position="1"/>
        <end position="28"/>
    </location>
</feature>
<sequence length="1462" mass="162238">MASFNWDFSGSRGFSQLVLLLLISFVTASVIPVSNLNVERQLYKKDDKPFQLRILPLGASLTYGYLSESGNGYRKPLRDQLRFDGWEVDMVGTKAHGNMKDNECEAHSGDTIDTIKEAAQKSLPYKPNVVLINAGTNDCRLEIKIPETGDRLRSLINTIINADGMEKTTIVLSTLIPSEEKNTKIHRIPVNEQIRDLVKSMRDDGVNIVLADMDPPAPAGANGWLTFPDGFDHDGTVDDTHPNDYGYSKMSRIWYNAINVAHKQDLIEGPGVMSTSNTCDKEYGDGIYGGLTQKGSGEDDGIYYHSSESKGVILEYEIDNDDPGYTGFMGLFRNDRDDMIRAKEVNEVWLHTVWRNTGSDNPRFKQMDGYLDFEDGCHPRGIRWIDGRADWVWVDDDGAVTTWTNSRSCIKGKEGDGLNVVWRQGFQKGHSSGPTHSGMTGFDKDQVSRDRIQFARVYATSQDFGLHSRADYLFTEADVGKKTTTIKWHAFKNTGSGATKIKSDGNRYCNMMGHDNGMMDYVWILSKGSMHIYPNKGLSSAPDDGTSFWGPNKDIFDPHTTGPKKDLSRRDLHLVDWDGDGACDIVWTDPDNKNRVSLWINKIKDTGDFNWEYHSDPASELYCPEKRGMGQFDNPVHMADVSGSGRADYLCVEKDGRSWGWTQSETGSWEYIDQFKFAEGMDRANLHWADVNGDGKADMIHTDKFNGDGSVWYNKGRKDIGGSRYWWDPVGNKFQGAVEGSCTYFPDLDGNGRADMHSIIHSIDNTAKTWFSRCGRADKTGDDGPIEHPDLPVIPDAGNIYNPKLTWGGTGNSVCSASQKPLILTEYRGALQLAAAAENNPTGYGYYQDFFSPGVRNKPDFLQGVSHVYNRIGFMLDGTAAGFQYVITCDDTTENCKRGDLAYMNAGKKVMNICSGFFNNPDITPTGQKMTNRPADIREAHHVRGAILLHEMTHSKYAMSAFGGAKAWDYAYGAESCLQLAADTFNRGCQKYANNNGGVLCPDPSNPKTDGKCDPDFSLKNSDTWALVAAGIFFSDLWGAKIPLASPSPPALTTDCVPNDDIMFDSGSGYEIADMVSFGDSFAAGMGTDSTSTDSCRVGGNNYGGLIQKHYSGAGDPVSIEKRVCSGDTTSGLEKQIEDWSSTGSANLATLTMGGNDLAFADIAWNCLLTPNTARWASTYRQWCIESEDKARKLMNDDGEDGLRHKLKTLYKSIIAKAYLPDTKLFITGYTGFFNQDTTDCADSSFHYLWGGYKPPSDWFLNRIVYLTTDLRTELNTLVTQLNNVIEDAVRDANSELATASVYYVDVQQKFDTHRWCEQGIHEPDAKAPNTYFFLSAWNDIPLGKDEVAASDSDDSDDVSFLQQTGIILPDASNCKETLGENPDPYQNWLCLAARDIADEPNGTLAWSYGNATQALKDGDFNSQEISYWSPTRQIKAFHPRSPGMALYRDAILEKIESSFDK</sequence>
<evidence type="ECO:0008006" key="7">
    <source>
        <dbReference type="Google" id="ProtNLM"/>
    </source>
</evidence>
<dbReference type="InterPro" id="IPR029463">
    <property type="entry name" value="Lys_MEP"/>
</dbReference>
<dbReference type="FunFam" id="3.40.50.1110:FF:000020">
    <property type="entry name" value="Esterase, putative (AFU_orthologue AFUA_1G03170)"/>
    <property type="match status" value="1"/>
</dbReference>
<evidence type="ECO:0000256" key="1">
    <source>
        <dbReference type="ARBA" id="ARBA00022729"/>
    </source>
</evidence>
<keyword evidence="6" id="KW-1185">Reference proteome</keyword>
<dbReference type="Gene3D" id="3.40.50.1110">
    <property type="entry name" value="SGNH hydrolase"/>
    <property type="match status" value="2"/>
</dbReference>
<dbReference type="EMBL" id="CAJVRC010000871">
    <property type="protein sequence ID" value="CAG8901464.1"/>
    <property type="molecule type" value="Genomic_DNA"/>
</dbReference>
<evidence type="ECO:0000313" key="6">
    <source>
        <dbReference type="Proteomes" id="UP001154252"/>
    </source>
</evidence>
<dbReference type="GO" id="GO:0006629">
    <property type="term" value="P:lipid metabolic process"/>
    <property type="evidence" value="ECO:0007669"/>
    <property type="project" value="TreeGrafter"/>
</dbReference>
<dbReference type="CDD" id="cd01833">
    <property type="entry name" value="XynB_like"/>
    <property type="match status" value="1"/>
</dbReference>
<accession>A0A9W4KC08</accession>
<dbReference type="InterPro" id="IPR036514">
    <property type="entry name" value="SGNH_hydro_sf"/>
</dbReference>
<dbReference type="InterPro" id="IPR028994">
    <property type="entry name" value="Integrin_alpha_N"/>
</dbReference>
<feature type="domain" description="SGNH hydrolase-type esterase" evidence="3">
    <location>
        <begin position="57"/>
        <end position="247"/>
    </location>
</feature>
<dbReference type="GO" id="GO:0016788">
    <property type="term" value="F:hydrolase activity, acting on ester bonds"/>
    <property type="evidence" value="ECO:0007669"/>
    <property type="project" value="InterPro"/>
</dbReference>
<organism evidence="5 6">
    <name type="scientific">Penicillium egyptiacum</name>
    <dbReference type="NCBI Taxonomy" id="1303716"/>
    <lineage>
        <taxon>Eukaryota</taxon>
        <taxon>Fungi</taxon>
        <taxon>Dikarya</taxon>
        <taxon>Ascomycota</taxon>
        <taxon>Pezizomycotina</taxon>
        <taxon>Eurotiomycetes</taxon>
        <taxon>Eurotiomycetidae</taxon>
        <taxon>Eurotiales</taxon>
        <taxon>Aspergillaceae</taxon>
        <taxon>Penicillium</taxon>
    </lineage>
</organism>
<dbReference type="SUPFAM" id="SSF55486">
    <property type="entry name" value="Metalloproteases ('zincins'), catalytic domain"/>
    <property type="match status" value="1"/>
</dbReference>
<feature type="domain" description="Lysine-specific metallo-endopeptidase" evidence="4">
    <location>
        <begin position="842"/>
        <end position="983"/>
    </location>
</feature>
<reference evidence="5" key="1">
    <citation type="submission" date="2021-07" db="EMBL/GenBank/DDBJ databases">
        <authorList>
            <person name="Branca A.L. A."/>
        </authorList>
    </citation>
    <scope>NUCLEOTIDE SEQUENCE</scope>
</reference>
<dbReference type="Pfam" id="PF14521">
    <property type="entry name" value="Aspzincin_M35"/>
    <property type="match status" value="1"/>
</dbReference>
<dbReference type="InterPro" id="IPR013830">
    <property type="entry name" value="SGNH_hydro"/>
</dbReference>
<dbReference type="Pfam" id="PF13517">
    <property type="entry name" value="FG-GAP_3"/>
    <property type="match status" value="1"/>
</dbReference>
<dbReference type="GO" id="GO:0004222">
    <property type="term" value="F:metalloendopeptidase activity"/>
    <property type="evidence" value="ECO:0007669"/>
    <property type="project" value="InterPro"/>
</dbReference>
<keyword evidence="1 2" id="KW-0732">Signal</keyword>
<evidence type="ECO:0000259" key="4">
    <source>
        <dbReference type="Pfam" id="PF14521"/>
    </source>
</evidence>
<dbReference type="InterPro" id="IPR024079">
    <property type="entry name" value="MetalloPept_cat_dom_sf"/>
</dbReference>